<name>A0A848HEX6_9BURK</name>
<evidence type="ECO:0000313" key="3">
    <source>
        <dbReference type="Proteomes" id="UP000583752"/>
    </source>
</evidence>
<keyword evidence="3" id="KW-1185">Reference proteome</keyword>
<dbReference type="RefSeq" id="WP_169463671.1">
    <property type="nucleotide sequence ID" value="NZ_JABBGG010000001.1"/>
</dbReference>
<organism evidence="2 3">
    <name type="scientific">Massilia polaris</name>
    <dbReference type="NCBI Taxonomy" id="2728846"/>
    <lineage>
        <taxon>Bacteria</taxon>
        <taxon>Pseudomonadati</taxon>
        <taxon>Pseudomonadota</taxon>
        <taxon>Betaproteobacteria</taxon>
        <taxon>Burkholderiales</taxon>
        <taxon>Oxalobacteraceae</taxon>
        <taxon>Telluria group</taxon>
        <taxon>Massilia</taxon>
    </lineage>
</organism>
<reference evidence="2 3" key="1">
    <citation type="submission" date="2020-04" db="EMBL/GenBank/DDBJ databases">
        <title>Massilia sp. RP-1-19 isolated from soil.</title>
        <authorList>
            <person name="Dahal R.H."/>
        </authorList>
    </citation>
    <scope>NUCLEOTIDE SEQUENCE [LARGE SCALE GENOMIC DNA]</scope>
    <source>
        <strain evidence="2 3">RP-1-19</strain>
    </source>
</reference>
<feature type="signal peptide" evidence="1">
    <location>
        <begin position="1"/>
        <end position="21"/>
    </location>
</feature>
<feature type="chain" id="PRO_5032779385" evidence="1">
    <location>
        <begin position="22"/>
        <end position="182"/>
    </location>
</feature>
<dbReference type="InterPro" id="IPR021675">
    <property type="entry name" value="DUF3261"/>
</dbReference>
<protein>
    <submittedName>
        <fullName evidence="2">DUF3261 domain-containing protein</fullName>
    </submittedName>
</protein>
<sequence length="182" mass="19578">MSITLKLVAGWLSVLMLAGCASDGAPAPARLGLKLAPAALGATISVQQHLKVERNGRIDELDAALEVDSFRLQLVGLAFGQRVLSLEYDGAKLTSWRHVMLPSQVKAEDVLEDLQLALWPATAISAALPAGWAVTESGLERTLTLDGVVVARVAYSAMPRWDGTITLDNLRYKYRLTIQSAP</sequence>
<comment type="caution">
    <text evidence="2">The sequence shown here is derived from an EMBL/GenBank/DDBJ whole genome shotgun (WGS) entry which is preliminary data.</text>
</comment>
<evidence type="ECO:0000313" key="2">
    <source>
        <dbReference type="EMBL" id="NML59995.1"/>
    </source>
</evidence>
<dbReference type="Pfam" id="PF11659">
    <property type="entry name" value="DUF3261"/>
    <property type="match status" value="1"/>
</dbReference>
<gene>
    <name evidence="2" type="ORF">HHL21_02615</name>
</gene>
<dbReference type="AlphaFoldDB" id="A0A848HEX6"/>
<dbReference type="PROSITE" id="PS51257">
    <property type="entry name" value="PROKAR_LIPOPROTEIN"/>
    <property type="match status" value="1"/>
</dbReference>
<dbReference type="EMBL" id="JABBGG010000001">
    <property type="protein sequence ID" value="NML59995.1"/>
    <property type="molecule type" value="Genomic_DNA"/>
</dbReference>
<proteinExistence type="predicted"/>
<keyword evidence="1" id="KW-0732">Signal</keyword>
<dbReference type="Proteomes" id="UP000583752">
    <property type="component" value="Unassembled WGS sequence"/>
</dbReference>
<evidence type="ECO:0000256" key="1">
    <source>
        <dbReference type="SAM" id="SignalP"/>
    </source>
</evidence>
<accession>A0A848HEX6</accession>